<keyword evidence="15" id="KW-1185">Reference proteome</keyword>
<proteinExistence type="inferred from homology"/>
<comment type="similarity">
    <text evidence="12">Belongs to the dus family.</text>
</comment>
<dbReference type="InterPro" id="IPR001269">
    <property type="entry name" value="DUS_fam"/>
</dbReference>
<keyword evidence="3" id="KW-0820">tRNA-binding</keyword>
<dbReference type="EMBL" id="BMDZ01000019">
    <property type="protein sequence ID" value="GGB38494.1"/>
    <property type="molecule type" value="Genomic_DNA"/>
</dbReference>
<comment type="function">
    <text evidence="2 12">Catalyzes the synthesis of 5,6-dihydrouridine (D), a modified base found in the D-loop of most tRNAs, via the reduction of the C5-C6 double bond in target uridines.</text>
</comment>
<dbReference type="Gene3D" id="1.10.1200.80">
    <property type="entry name" value="Putative flavin oxidoreducatase, domain 2"/>
    <property type="match status" value="1"/>
</dbReference>
<keyword evidence="7" id="KW-0521">NADP</keyword>
<dbReference type="PROSITE" id="PS01136">
    <property type="entry name" value="UPF0034"/>
    <property type="match status" value="1"/>
</dbReference>
<dbReference type="InterPro" id="IPR035587">
    <property type="entry name" value="DUS-like_FMN-bd"/>
</dbReference>
<dbReference type="InterPro" id="IPR004652">
    <property type="entry name" value="DusB-like"/>
</dbReference>
<accession>A0ABQ1IFT7</accession>
<dbReference type="PANTHER" id="PTHR45846:SF1">
    <property type="entry name" value="TRNA-DIHYDROURIDINE(47) SYNTHASE [NAD(P)(+)]-LIKE"/>
    <property type="match status" value="1"/>
</dbReference>
<evidence type="ECO:0000256" key="12">
    <source>
        <dbReference type="PIRNR" id="PIRNR006621"/>
    </source>
</evidence>
<evidence type="ECO:0000256" key="1">
    <source>
        <dbReference type="ARBA" id="ARBA00001917"/>
    </source>
</evidence>
<comment type="cofactor">
    <cofactor evidence="1 12">
        <name>FMN</name>
        <dbReference type="ChEBI" id="CHEBI:58210"/>
    </cofactor>
</comment>
<evidence type="ECO:0000256" key="3">
    <source>
        <dbReference type="ARBA" id="ARBA00022555"/>
    </source>
</evidence>
<feature type="domain" description="DUS-like FMN-binding" evidence="13">
    <location>
        <begin position="31"/>
        <end position="325"/>
    </location>
</feature>
<evidence type="ECO:0000256" key="8">
    <source>
        <dbReference type="ARBA" id="ARBA00022884"/>
    </source>
</evidence>
<evidence type="ECO:0000259" key="13">
    <source>
        <dbReference type="Pfam" id="PF01207"/>
    </source>
</evidence>
<evidence type="ECO:0000256" key="5">
    <source>
        <dbReference type="ARBA" id="ARBA00022643"/>
    </source>
</evidence>
<evidence type="ECO:0000256" key="6">
    <source>
        <dbReference type="ARBA" id="ARBA00022694"/>
    </source>
</evidence>
<comment type="caution">
    <text evidence="14">The sequence shown here is derived from an EMBL/GenBank/DDBJ whole genome shotgun (WGS) entry which is preliminary data.</text>
</comment>
<comment type="catalytic activity">
    <reaction evidence="11">
        <text>a 5,6-dihydrouridine in tRNA + NAD(+) = a uridine in tRNA + NADH + H(+)</text>
        <dbReference type="Rhea" id="RHEA:54452"/>
        <dbReference type="Rhea" id="RHEA-COMP:13339"/>
        <dbReference type="Rhea" id="RHEA-COMP:13887"/>
        <dbReference type="ChEBI" id="CHEBI:15378"/>
        <dbReference type="ChEBI" id="CHEBI:57540"/>
        <dbReference type="ChEBI" id="CHEBI:57945"/>
        <dbReference type="ChEBI" id="CHEBI:65315"/>
        <dbReference type="ChEBI" id="CHEBI:74443"/>
    </reaction>
</comment>
<dbReference type="SUPFAM" id="SSF51395">
    <property type="entry name" value="FMN-linked oxidoreductases"/>
    <property type="match status" value="1"/>
</dbReference>
<dbReference type="Pfam" id="PF01207">
    <property type="entry name" value="Dus"/>
    <property type="match status" value="1"/>
</dbReference>
<evidence type="ECO:0000313" key="14">
    <source>
        <dbReference type="EMBL" id="GGB38494.1"/>
    </source>
</evidence>
<dbReference type="EC" id="1.3.1.-" evidence="12"/>
<gene>
    <name evidence="14" type="primary">nifR3</name>
    <name evidence="14" type="ORF">GCM10011505_20080</name>
</gene>
<name>A0ABQ1IFT7_9PROT</name>
<dbReference type="PANTHER" id="PTHR45846">
    <property type="entry name" value="TRNA-DIHYDROURIDINE(47) SYNTHASE [NAD(P)(+)]-LIKE"/>
    <property type="match status" value="1"/>
</dbReference>
<keyword evidence="9 12" id="KW-0560">Oxidoreductase</keyword>
<evidence type="ECO:0000256" key="7">
    <source>
        <dbReference type="ARBA" id="ARBA00022857"/>
    </source>
</evidence>
<keyword evidence="6 12" id="KW-0819">tRNA processing</keyword>
<dbReference type="Proteomes" id="UP000603352">
    <property type="component" value="Unassembled WGS sequence"/>
</dbReference>
<evidence type="ECO:0000256" key="10">
    <source>
        <dbReference type="ARBA" id="ARBA00048205"/>
    </source>
</evidence>
<dbReference type="InterPro" id="IPR024036">
    <property type="entry name" value="tRNA-dHydroUridine_Synthase_C"/>
</dbReference>
<evidence type="ECO:0000256" key="9">
    <source>
        <dbReference type="ARBA" id="ARBA00023002"/>
    </source>
</evidence>
<dbReference type="RefSeq" id="WP_188577362.1">
    <property type="nucleotide sequence ID" value="NZ_BMDZ01000019.1"/>
</dbReference>
<dbReference type="NCBIfam" id="TIGR00737">
    <property type="entry name" value="nifR3_yhdG"/>
    <property type="match status" value="1"/>
</dbReference>
<evidence type="ECO:0000256" key="4">
    <source>
        <dbReference type="ARBA" id="ARBA00022630"/>
    </source>
</evidence>
<evidence type="ECO:0000313" key="15">
    <source>
        <dbReference type="Proteomes" id="UP000603352"/>
    </source>
</evidence>
<dbReference type="InterPro" id="IPR013785">
    <property type="entry name" value="Aldolase_TIM"/>
</dbReference>
<dbReference type="InterPro" id="IPR018517">
    <property type="entry name" value="tRNA_hU_synthase_CS"/>
</dbReference>
<dbReference type="PIRSF" id="PIRSF006621">
    <property type="entry name" value="Dus"/>
    <property type="match status" value="1"/>
</dbReference>
<dbReference type="CDD" id="cd02801">
    <property type="entry name" value="DUS_like_FMN"/>
    <property type="match status" value="1"/>
</dbReference>
<dbReference type="Gene3D" id="3.20.20.70">
    <property type="entry name" value="Aldolase class I"/>
    <property type="match status" value="1"/>
</dbReference>
<evidence type="ECO:0000256" key="11">
    <source>
        <dbReference type="ARBA" id="ARBA00048802"/>
    </source>
</evidence>
<keyword evidence="8" id="KW-0694">RNA-binding</keyword>
<keyword evidence="4 12" id="KW-0285">Flavoprotein</keyword>
<comment type="catalytic activity">
    <reaction evidence="10">
        <text>a 5,6-dihydrouridine in tRNA + NADP(+) = a uridine in tRNA + NADPH + H(+)</text>
        <dbReference type="Rhea" id="RHEA:23624"/>
        <dbReference type="Rhea" id="RHEA-COMP:13339"/>
        <dbReference type="Rhea" id="RHEA-COMP:13887"/>
        <dbReference type="ChEBI" id="CHEBI:15378"/>
        <dbReference type="ChEBI" id="CHEBI:57783"/>
        <dbReference type="ChEBI" id="CHEBI:58349"/>
        <dbReference type="ChEBI" id="CHEBI:65315"/>
        <dbReference type="ChEBI" id="CHEBI:74443"/>
    </reaction>
</comment>
<organism evidence="14 15">
    <name type="scientific">Tistrella bauzanensis</name>
    <dbReference type="NCBI Taxonomy" id="657419"/>
    <lineage>
        <taxon>Bacteria</taxon>
        <taxon>Pseudomonadati</taxon>
        <taxon>Pseudomonadota</taxon>
        <taxon>Alphaproteobacteria</taxon>
        <taxon>Geminicoccales</taxon>
        <taxon>Geminicoccaceae</taxon>
        <taxon>Tistrella</taxon>
    </lineage>
</organism>
<reference evidence="15" key="1">
    <citation type="journal article" date="2019" name="Int. J. Syst. Evol. Microbiol.">
        <title>The Global Catalogue of Microorganisms (GCM) 10K type strain sequencing project: providing services to taxonomists for standard genome sequencing and annotation.</title>
        <authorList>
            <consortium name="The Broad Institute Genomics Platform"/>
            <consortium name="The Broad Institute Genome Sequencing Center for Infectious Disease"/>
            <person name="Wu L."/>
            <person name="Ma J."/>
        </authorList>
    </citation>
    <scope>NUCLEOTIDE SEQUENCE [LARGE SCALE GENOMIC DNA]</scope>
    <source>
        <strain evidence="15">CGMCC 1.10188</strain>
    </source>
</reference>
<sequence length="354" mass="36674">MTDRIASPGNPIAALLFPAADARPPAPAPVLLAPMAGVTDRPFRAMVRRFGASMMASEMIAGGTLVEGRARTLAMIDLDGEPGPIAIQLAGRDPAVMAEAAARAVEAGAAIVDINMGCPAKKVTSGACGAALMREPALAETILRAVIDAAGPVPVTVKMRLGWDEGSLTAPDLAARLEQAGARLITVHGRTRAQLYRGAADPAGIAAVRRRVRIPLIANGDVICTADARRLLMQTGADGVMVARATMGRPWLPAQIMAGLSGMDDDAVVPDTAGIWALARDHFDLALTHYGEQKGRRVIRKHLDAYATSAGAGRIVRDALVRTDDAGAVRDRLAALADGPVGPADLARMFGAAA</sequence>
<keyword evidence="5 12" id="KW-0288">FMN</keyword>
<evidence type="ECO:0000256" key="2">
    <source>
        <dbReference type="ARBA" id="ARBA00002790"/>
    </source>
</evidence>
<protein>
    <recommendedName>
        <fullName evidence="12">tRNA-dihydrouridine synthase</fullName>
        <ecNumber evidence="12">1.3.1.-</ecNumber>
    </recommendedName>
</protein>